<evidence type="ECO:0000259" key="8">
    <source>
        <dbReference type="Pfam" id="PF01134"/>
    </source>
</evidence>
<keyword evidence="3" id="KW-0285">Flavoprotein</keyword>
<keyword evidence="6" id="KW-0520">NAD</keyword>
<evidence type="ECO:0000256" key="6">
    <source>
        <dbReference type="ARBA" id="ARBA00023027"/>
    </source>
</evidence>
<dbReference type="PANTHER" id="PTHR11806">
    <property type="entry name" value="GLUCOSE INHIBITED DIVISION PROTEIN A"/>
    <property type="match status" value="1"/>
</dbReference>
<keyword evidence="4" id="KW-0819">tRNA processing</keyword>
<gene>
    <name evidence="9" type="primary">mnmG</name>
    <name evidence="9" type="ORF">ABUS76_00890</name>
</gene>
<reference evidence="9" key="1">
    <citation type="submission" date="2024-06" db="EMBL/GenBank/DDBJ databases">
        <title>Diversity, functionality, and evolutionary history of bacterial symbionts in false click beetles (Coleoptera, Throscidae).</title>
        <authorList>
            <person name="Wierz J.C."/>
            <person name="Malm H."/>
            <person name="Kaltenpoth M."/>
            <person name="Engl T."/>
        </authorList>
    </citation>
    <scope>NUCLEOTIDE SEQUENCE</scope>
    <source>
        <strain evidence="9">Ttur</strain>
    </source>
</reference>
<dbReference type="InterPro" id="IPR004416">
    <property type="entry name" value="MnmG"/>
</dbReference>
<dbReference type="GO" id="GO:0030488">
    <property type="term" value="P:tRNA methylation"/>
    <property type="evidence" value="ECO:0007669"/>
    <property type="project" value="TreeGrafter"/>
</dbReference>
<evidence type="ECO:0000256" key="2">
    <source>
        <dbReference type="ARBA" id="ARBA00007653"/>
    </source>
</evidence>
<evidence type="ECO:0000256" key="3">
    <source>
        <dbReference type="ARBA" id="ARBA00022630"/>
    </source>
</evidence>
<comment type="similarity">
    <text evidence="2">Belongs to the MnmG family.</text>
</comment>
<evidence type="ECO:0000256" key="4">
    <source>
        <dbReference type="ARBA" id="ARBA00022694"/>
    </source>
</evidence>
<evidence type="ECO:0000256" key="5">
    <source>
        <dbReference type="ARBA" id="ARBA00022827"/>
    </source>
</evidence>
<name>A0AAU7ZXG0_9FLAO</name>
<dbReference type="AlphaFoldDB" id="A0AAU7ZXG0"/>
<comment type="cofactor">
    <cofactor evidence="1">
        <name>FAD</name>
        <dbReference type="ChEBI" id="CHEBI:57692"/>
    </cofactor>
</comment>
<keyword evidence="5" id="KW-0274">FAD</keyword>
<feature type="domain" description="MnmG N-terminal" evidence="8">
    <location>
        <begin position="6"/>
        <end position="392"/>
    </location>
</feature>
<sequence>MKIYYDIIIIGGGHAGVEAANIASKMKMKVLLITMQLNNIGQMSCNPSIGGIGKGQIVKEIDALGGLMGKITDHSMIHFKMLNKSKGEAMWSPRGQCDRNKYLINSQYFLNKRKNIFYCQDIVKLLIIKNNKVYGVITNIYGKIYSKCVILSNGTFLNSIIHIGDKKILGGRLYENNCQNISNQLKKNGILYNRFKTGTSPRVDIRSLNLNKFIKQKSEKFIRFSHKKTIFLKKKKMCYLVHTNKKLNNIIKNNYNKCFFYKNKIKGPRYCISIEEKILKFNNLKNQIFIEYDGLFTNECYLNGFSISLPIKLQYKCLQTIKGFKNVKIIRPGYLVEYDYFLSNQLNYSLESKIIQNLYFAGQINGTTGYEEAAAQGIICGINASLKIQNKKIFILNKKTSYIGVLINDLINNKIVEPYRMFTSRAENRIFLRQDNADYRLYNYRYKLKLIKKKYVNKIFDKYKNIFKCIKKFKKKYIIINNKKINIFKFLSRQNVSIINFYKKKKIYYILNKYKIKKKDLFILNIEIKYYNYLKKNIINYKKYKNFKKIKINNKINYNDYNFLSKETKNKLNNMKNIKNLYDIFKIGIRPTELESFICFLNKK</sequence>
<dbReference type="InterPro" id="IPR002218">
    <property type="entry name" value="MnmG-rel"/>
</dbReference>
<organism evidence="9">
    <name type="scientific">Candidatus Shikimatogenerans sp. Ttur</name>
    <dbReference type="NCBI Taxonomy" id="3158569"/>
    <lineage>
        <taxon>Bacteria</taxon>
        <taxon>Pseudomonadati</taxon>
        <taxon>Bacteroidota</taxon>
        <taxon>Flavobacteriia</taxon>
        <taxon>Flavobacteriales</taxon>
        <taxon>Candidatus Shikimatogenerans</taxon>
    </lineage>
</organism>
<dbReference type="FunFam" id="3.50.50.60:FF:000002">
    <property type="entry name" value="tRNA uridine 5-carboxymethylaminomethyl modification enzyme MnmG"/>
    <property type="match status" value="1"/>
</dbReference>
<dbReference type="GO" id="GO:0002098">
    <property type="term" value="P:tRNA wobble uridine modification"/>
    <property type="evidence" value="ECO:0007669"/>
    <property type="project" value="InterPro"/>
</dbReference>
<comment type="subunit">
    <text evidence="7">Homodimer. Heterotetramer of two MnmE and two MnmG subunits.</text>
</comment>
<dbReference type="GO" id="GO:0005829">
    <property type="term" value="C:cytosol"/>
    <property type="evidence" value="ECO:0007669"/>
    <property type="project" value="TreeGrafter"/>
</dbReference>
<accession>A0AAU7ZXG0</accession>
<proteinExistence type="inferred from homology"/>
<evidence type="ECO:0000313" key="9">
    <source>
        <dbReference type="EMBL" id="XCC45299.1"/>
    </source>
</evidence>
<evidence type="ECO:0000256" key="7">
    <source>
        <dbReference type="ARBA" id="ARBA00025948"/>
    </source>
</evidence>
<dbReference type="SUPFAM" id="SSF51905">
    <property type="entry name" value="FAD/NAD(P)-binding domain"/>
    <property type="match status" value="1"/>
</dbReference>
<dbReference type="InterPro" id="IPR036188">
    <property type="entry name" value="FAD/NAD-bd_sf"/>
</dbReference>
<dbReference type="PANTHER" id="PTHR11806:SF0">
    <property type="entry name" value="PROTEIN MTO1 HOMOLOG, MITOCHONDRIAL"/>
    <property type="match status" value="1"/>
</dbReference>
<evidence type="ECO:0000256" key="1">
    <source>
        <dbReference type="ARBA" id="ARBA00001974"/>
    </source>
</evidence>
<dbReference type="InterPro" id="IPR040131">
    <property type="entry name" value="MnmG_N"/>
</dbReference>
<dbReference type="NCBIfam" id="TIGR00136">
    <property type="entry name" value="mnmG_gidA"/>
    <property type="match status" value="1"/>
</dbReference>
<protein>
    <submittedName>
        <fullName evidence="9">tRNA uridine-5-carboxymethylaminomethyl(34) synthesis enzyme MnmG</fullName>
    </submittedName>
</protein>
<dbReference type="GO" id="GO:0050660">
    <property type="term" value="F:flavin adenine dinucleotide binding"/>
    <property type="evidence" value="ECO:0007669"/>
    <property type="project" value="InterPro"/>
</dbReference>
<dbReference type="Gene3D" id="3.50.50.60">
    <property type="entry name" value="FAD/NAD(P)-binding domain"/>
    <property type="match status" value="2"/>
</dbReference>
<dbReference type="Pfam" id="PF01134">
    <property type="entry name" value="GIDA"/>
    <property type="match status" value="1"/>
</dbReference>
<dbReference type="EMBL" id="CP158689">
    <property type="protein sequence ID" value="XCC45299.1"/>
    <property type="molecule type" value="Genomic_DNA"/>
</dbReference>